<sequence>MYIEMAIGSHSFFFFLMPLFISGALLPTPQNITIVSTNMKHFMFWSPVIVPGEIVKYSVEYQGEFEREYVNHSWIPIGECTGIQMTQCNITEDIAATVPYKLRVKAVLGMQTSQWGTPNGFFNRVTTSLIPPVLSVIADGYHLLVELEHLGPAFEFRIFYWRKGQHEMRRKVVRDSSTAVHLETIEAETEYCVKAQTYVQVINRSSNFSDVQCVRAGDGKGIWVTFAPLFLVIFILSTLLFPWVIWKICRICQYSCCPNENMPDTLKLTGSPARMLNYKGEEIEKCDEFVQVLPPEEFLLLLDS</sequence>
<name>H9GNK8_ANOCA</name>
<evidence type="ECO:0000259" key="2">
    <source>
        <dbReference type="Pfam" id="PF01108"/>
    </source>
</evidence>
<dbReference type="Ensembl" id="ENSACAT00000016830.4">
    <property type="protein sequence ID" value="ENSACAP00000016504.3"/>
    <property type="gene ID" value="ENSACAG00000016774.4"/>
</dbReference>
<dbReference type="GO" id="GO:0019221">
    <property type="term" value="P:cytokine-mediated signaling pathway"/>
    <property type="evidence" value="ECO:0000318"/>
    <property type="project" value="GO_Central"/>
</dbReference>
<dbReference type="OrthoDB" id="8704831at2759"/>
<dbReference type="Proteomes" id="UP000001646">
    <property type="component" value="Unplaced"/>
</dbReference>
<evidence type="ECO:0008006" key="6">
    <source>
        <dbReference type="Google" id="ProtNLM"/>
    </source>
</evidence>
<reference evidence="4" key="1">
    <citation type="submission" date="2009-12" db="EMBL/GenBank/DDBJ databases">
        <title>The Genome Sequence of Anolis carolinensis (Green Anole Lizard).</title>
        <authorList>
            <consortium name="The Genome Sequencing Platform"/>
            <person name="Di Palma F."/>
            <person name="Alfoldi J."/>
            <person name="Heiman D."/>
            <person name="Young S."/>
            <person name="Grabherr M."/>
            <person name="Johnson J."/>
            <person name="Lander E.S."/>
            <person name="Lindblad-Toh K."/>
        </authorList>
    </citation>
    <scope>NUCLEOTIDE SEQUENCE [LARGE SCALE GENOMIC DNA]</scope>
    <source>
        <strain evidence="4">JBL SC #1</strain>
    </source>
</reference>
<dbReference type="Pfam" id="PF01108">
    <property type="entry name" value="Tissue_fac"/>
    <property type="match status" value="1"/>
</dbReference>
<evidence type="ECO:0000313" key="5">
    <source>
        <dbReference type="Proteomes" id="UP000001646"/>
    </source>
</evidence>
<evidence type="ECO:0000313" key="4">
    <source>
        <dbReference type="Ensembl" id="ENSACAP00000016504.3"/>
    </source>
</evidence>
<dbReference type="GeneID" id="100553073"/>
<dbReference type="eggNOG" id="ENOG502S2V6">
    <property type="taxonomic scope" value="Eukaryota"/>
</dbReference>
<dbReference type="InterPro" id="IPR013783">
    <property type="entry name" value="Ig-like_fold"/>
</dbReference>
<dbReference type="HOGENOM" id="CLU_074126_1_0_1"/>
<dbReference type="InParanoid" id="H9GNK8"/>
<feature type="transmembrane region" description="Helical" evidence="1">
    <location>
        <begin position="222"/>
        <end position="246"/>
    </location>
</feature>
<dbReference type="Gene3D" id="2.60.40.10">
    <property type="entry name" value="Immunoglobulins"/>
    <property type="match status" value="2"/>
</dbReference>
<dbReference type="InterPro" id="IPR036116">
    <property type="entry name" value="FN3_sf"/>
</dbReference>
<feature type="transmembrane region" description="Helical" evidence="1">
    <location>
        <begin position="6"/>
        <end position="26"/>
    </location>
</feature>
<dbReference type="CDD" id="cd00063">
    <property type="entry name" value="FN3"/>
    <property type="match status" value="1"/>
</dbReference>
<keyword evidence="1" id="KW-0472">Membrane</keyword>
<accession>H9GNK8</accession>
<dbReference type="SUPFAM" id="SSF49265">
    <property type="entry name" value="Fibronectin type III"/>
    <property type="match status" value="2"/>
</dbReference>
<dbReference type="GO" id="GO:0005886">
    <property type="term" value="C:plasma membrane"/>
    <property type="evidence" value="ECO:0000318"/>
    <property type="project" value="GO_Central"/>
</dbReference>
<evidence type="ECO:0000256" key="1">
    <source>
        <dbReference type="SAM" id="Phobius"/>
    </source>
</evidence>
<dbReference type="PANTHER" id="PTHR20859:SF48">
    <property type="entry name" value="INTERLEUKIN-20 RECEPTOR SUBUNIT BETA"/>
    <property type="match status" value="1"/>
</dbReference>
<feature type="domain" description="Fibronectin type-III" evidence="2">
    <location>
        <begin position="19"/>
        <end position="115"/>
    </location>
</feature>
<keyword evidence="5" id="KW-1185">Reference proteome</keyword>
<organism evidence="4 5">
    <name type="scientific">Anolis carolinensis</name>
    <name type="common">Green anole</name>
    <name type="synonym">American chameleon</name>
    <dbReference type="NCBI Taxonomy" id="28377"/>
    <lineage>
        <taxon>Eukaryota</taxon>
        <taxon>Metazoa</taxon>
        <taxon>Chordata</taxon>
        <taxon>Craniata</taxon>
        <taxon>Vertebrata</taxon>
        <taxon>Euteleostomi</taxon>
        <taxon>Lepidosauria</taxon>
        <taxon>Squamata</taxon>
        <taxon>Bifurcata</taxon>
        <taxon>Unidentata</taxon>
        <taxon>Episquamata</taxon>
        <taxon>Toxicofera</taxon>
        <taxon>Iguania</taxon>
        <taxon>Dactyloidae</taxon>
        <taxon>Anolis</taxon>
    </lineage>
</organism>
<dbReference type="PANTHER" id="PTHR20859">
    <property type="entry name" value="INTERFERON/INTERLEUKIN RECEPTOR"/>
    <property type="match status" value="1"/>
</dbReference>
<protein>
    <recommendedName>
        <fullName evidence="6">Interleukin 20 receptor subunit beta</fullName>
    </recommendedName>
</protein>
<reference evidence="4" key="3">
    <citation type="submission" date="2025-09" db="UniProtKB">
        <authorList>
            <consortium name="Ensembl"/>
        </authorList>
    </citation>
    <scope>IDENTIFICATION</scope>
</reference>
<reference evidence="4" key="2">
    <citation type="submission" date="2025-08" db="UniProtKB">
        <authorList>
            <consortium name="Ensembl"/>
        </authorList>
    </citation>
    <scope>IDENTIFICATION</scope>
</reference>
<keyword evidence="1" id="KW-0812">Transmembrane</keyword>
<evidence type="ECO:0000259" key="3">
    <source>
        <dbReference type="Pfam" id="PF09294"/>
    </source>
</evidence>
<dbReference type="FunFam" id="2.60.40.10:FF:001093">
    <property type="entry name" value="Interleukin 20 receptor subunit beta"/>
    <property type="match status" value="1"/>
</dbReference>
<dbReference type="KEGG" id="acs:100553073"/>
<dbReference type="GeneTree" id="ENSGT00510000048354"/>
<dbReference type="InterPro" id="IPR050650">
    <property type="entry name" value="Type-II_Cytokine-TF_Rcpt"/>
</dbReference>
<feature type="domain" description="Interferon/interleukin receptor" evidence="3">
    <location>
        <begin position="147"/>
        <end position="215"/>
    </location>
</feature>
<proteinExistence type="predicted"/>
<dbReference type="CTD" id="53833"/>
<dbReference type="RefSeq" id="XP_003224981.1">
    <property type="nucleotide sequence ID" value="XM_003224933.4"/>
</dbReference>
<dbReference type="GO" id="GO:0042015">
    <property type="term" value="F:interleukin-20 binding"/>
    <property type="evidence" value="ECO:0000318"/>
    <property type="project" value="GO_Central"/>
</dbReference>
<dbReference type="InterPro" id="IPR015373">
    <property type="entry name" value="Interferon/interleukin_rcp_dom"/>
</dbReference>
<keyword evidence="1" id="KW-1133">Transmembrane helix</keyword>
<dbReference type="FunFam" id="2.60.40.10:FF:001006">
    <property type="entry name" value="Interleukin 20 receptor subunit beta"/>
    <property type="match status" value="1"/>
</dbReference>
<dbReference type="STRING" id="28377.ENSACAP00000016504"/>
<dbReference type="Pfam" id="PF09294">
    <property type="entry name" value="Interfer-bind"/>
    <property type="match status" value="1"/>
</dbReference>
<gene>
    <name evidence="4" type="primary">il20rb</name>
</gene>
<dbReference type="GO" id="GO:0004896">
    <property type="term" value="F:cytokine receptor activity"/>
    <property type="evidence" value="ECO:0000318"/>
    <property type="project" value="GO_Central"/>
</dbReference>
<dbReference type="Bgee" id="ENSACAG00000016774">
    <property type="expression patterns" value="Expressed in dewlap and 5 other cell types or tissues"/>
</dbReference>
<dbReference type="AlphaFoldDB" id="H9GNK8"/>
<dbReference type="InterPro" id="IPR003961">
    <property type="entry name" value="FN3_dom"/>
</dbReference>